<name>A0A420WYL0_9GAMM</name>
<evidence type="ECO:0000313" key="2">
    <source>
        <dbReference type="EMBL" id="RKR06231.1"/>
    </source>
</evidence>
<dbReference type="EMBL" id="RBIN01000003">
    <property type="protein sequence ID" value="RKR06231.1"/>
    <property type="molecule type" value="Genomic_DNA"/>
</dbReference>
<accession>A0A420WYL0</accession>
<comment type="caution">
    <text evidence="2">The sequence shown here is derived from an EMBL/GenBank/DDBJ whole genome shotgun (WGS) entry which is preliminary data.</text>
</comment>
<organism evidence="2 3">
    <name type="scientific">Kushneria sinocarnis</name>
    <dbReference type="NCBI Taxonomy" id="595502"/>
    <lineage>
        <taxon>Bacteria</taxon>
        <taxon>Pseudomonadati</taxon>
        <taxon>Pseudomonadota</taxon>
        <taxon>Gammaproteobacteria</taxon>
        <taxon>Oceanospirillales</taxon>
        <taxon>Halomonadaceae</taxon>
        <taxon>Kushneria</taxon>
    </lineage>
</organism>
<feature type="chain" id="PRO_5019381846" description="NlpE-like protein" evidence="1">
    <location>
        <begin position="22"/>
        <end position="155"/>
    </location>
</feature>
<gene>
    <name evidence="2" type="ORF">C7446_1169</name>
</gene>
<dbReference type="AlphaFoldDB" id="A0A420WYL0"/>
<keyword evidence="3" id="KW-1185">Reference proteome</keyword>
<protein>
    <recommendedName>
        <fullName evidence="4">NlpE-like protein</fullName>
    </recommendedName>
</protein>
<feature type="signal peptide" evidence="1">
    <location>
        <begin position="1"/>
        <end position="21"/>
    </location>
</feature>
<proteinExistence type="predicted"/>
<sequence>MRPALMISAMSLALLSGCAGLEHDTTHTPYAEQPPVQARASGTLNCNDCPARPVELTLYSATRFDPESFRLTLAGADGTSATNADFQPASGSVFRISGGQQYPDQQLLMLVEPINQQVMMLLPMQDQRYRVLRYRGQSVTGSSMLTPVQARSATR</sequence>
<dbReference type="Proteomes" id="UP000281975">
    <property type="component" value="Unassembled WGS sequence"/>
</dbReference>
<evidence type="ECO:0000256" key="1">
    <source>
        <dbReference type="SAM" id="SignalP"/>
    </source>
</evidence>
<evidence type="ECO:0008006" key="4">
    <source>
        <dbReference type="Google" id="ProtNLM"/>
    </source>
</evidence>
<dbReference type="PROSITE" id="PS51257">
    <property type="entry name" value="PROKAR_LIPOPROTEIN"/>
    <property type="match status" value="1"/>
</dbReference>
<keyword evidence="1" id="KW-0732">Signal</keyword>
<evidence type="ECO:0000313" key="3">
    <source>
        <dbReference type="Proteomes" id="UP000281975"/>
    </source>
</evidence>
<reference evidence="2 3" key="1">
    <citation type="submission" date="2018-10" db="EMBL/GenBank/DDBJ databases">
        <title>Genomic Encyclopedia of Type Strains, Phase IV (KMG-IV): sequencing the most valuable type-strain genomes for metagenomic binning, comparative biology and taxonomic classification.</title>
        <authorList>
            <person name="Goeker M."/>
        </authorList>
    </citation>
    <scope>NUCLEOTIDE SEQUENCE [LARGE SCALE GENOMIC DNA]</scope>
    <source>
        <strain evidence="2 3">DSM 23229</strain>
    </source>
</reference>